<keyword evidence="3" id="KW-1185">Reference proteome</keyword>
<dbReference type="OrthoDB" id="9991317at2759"/>
<evidence type="ECO:0000313" key="3">
    <source>
        <dbReference type="Proteomes" id="UP000308652"/>
    </source>
</evidence>
<dbReference type="InterPro" id="IPR011990">
    <property type="entry name" value="TPR-like_helical_dom_sf"/>
</dbReference>
<name>A0A5C3LWG5_9AGAR</name>
<dbReference type="SUPFAM" id="SSF81901">
    <property type="entry name" value="HCP-like"/>
    <property type="match status" value="1"/>
</dbReference>
<protein>
    <submittedName>
        <fullName evidence="2">CHAT domain-containing protein</fullName>
    </submittedName>
</protein>
<dbReference type="Proteomes" id="UP000308652">
    <property type="component" value="Unassembled WGS sequence"/>
</dbReference>
<sequence>MYLRNPAYIPKAVAILQKAVQCAPDSHPHKPIFLVNLANGLKTRFQFSQKRVDLEGAIDANKQALELYPQNGPEKVIFLTTLADSFGIRFLCFGEESDLKKAIENREHAKTLMVDKHPINPMILSNLGDDYRNRFHRYGDDSDLDTAVDCKERALEIIPDHDPGKIEVLGSLGNILSMRFRLFGAMADFDKALRLFEMVAKLNLSHRSADPEMHDDMEIGTMLGSRFDRNHNVADIKKAIVAGKAALKMIENDLYQRPIHLSNLATAYLSRFEQLHDITDGITATEYFKAATESSTGGALEKFRAAVKWASCASKVPGISSLDAYTCAIDLLPQVASLGLPIKERHRELANIGSAARDAAAAAIKSREYAKAVEWLDQGRSIVWSQLLRLRSFPDKLRDEDLVLASRLERVATLLEVTSIEVERPDLQPLIGSQRRPIPKQKPFELLREWGDIVKSVQKIEGFQDFLLPKKLSQLKGAARLGTVVVINVHHSRCDALILKHNCGEDVIHVPLQFSIKQSETLRSQLDAALSHSDLRVRGDRPAGNNRSNNGGIKDVLSELWKHIVKPVLAALDQPVSKPSELPRIWWCATGPLAFLPLHAAGLYNDEPGSSISDYFVSSYTPTLTALLEEQKSTAENPFQILTIAQPVTSGHKDLPKTRDELRRIHKHACGKSGNTIPFISLGVDGEDATVERVIQYMSECAWVHLACHGTQNIADPTKSALILHSGKPLEVFEIIKNPLPNAEFVFMSACQTARGDNNLPDEAVHLAASMLLAGYRGVIATMWSIKDADGPIIADDVYGCLFSGKRPDHTQAAHALHEAVKKLRDDGASFDRWVPFIHVGI</sequence>
<organism evidence="2 3">
    <name type="scientific">Crucibulum laeve</name>
    <dbReference type="NCBI Taxonomy" id="68775"/>
    <lineage>
        <taxon>Eukaryota</taxon>
        <taxon>Fungi</taxon>
        <taxon>Dikarya</taxon>
        <taxon>Basidiomycota</taxon>
        <taxon>Agaricomycotina</taxon>
        <taxon>Agaricomycetes</taxon>
        <taxon>Agaricomycetidae</taxon>
        <taxon>Agaricales</taxon>
        <taxon>Agaricineae</taxon>
        <taxon>Nidulariaceae</taxon>
        <taxon>Crucibulum</taxon>
    </lineage>
</organism>
<reference evidence="2 3" key="1">
    <citation type="journal article" date="2019" name="Nat. Ecol. Evol.">
        <title>Megaphylogeny resolves global patterns of mushroom evolution.</title>
        <authorList>
            <person name="Varga T."/>
            <person name="Krizsan K."/>
            <person name="Foldi C."/>
            <person name="Dima B."/>
            <person name="Sanchez-Garcia M."/>
            <person name="Sanchez-Ramirez S."/>
            <person name="Szollosi G.J."/>
            <person name="Szarkandi J.G."/>
            <person name="Papp V."/>
            <person name="Albert L."/>
            <person name="Andreopoulos W."/>
            <person name="Angelini C."/>
            <person name="Antonin V."/>
            <person name="Barry K.W."/>
            <person name="Bougher N.L."/>
            <person name="Buchanan P."/>
            <person name="Buyck B."/>
            <person name="Bense V."/>
            <person name="Catcheside P."/>
            <person name="Chovatia M."/>
            <person name="Cooper J."/>
            <person name="Damon W."/>
            <person name="Desjardin D."/>
            <person name="Finy P."/>
            <person name="Geml J."/>
            <person name="Haridas S."/>
            <person name="Hughes K."/>
            <person name="Justo A."/>
            <person name="Karasinski D."/>
            <person name="Kautmanova I."/>
            <person name="Kiss B."/>
            <person name="Kocsube S."/>
            <person name="Kotiranta H."/>
            <person name="LaButti K.M."/>
            <person name="Lechner B.E."/>
            <person name="Liimatainen K."/>
            <person name="Lipzen A."/>
            <person name="Lukacs Z."/>
            <person name="Mihaltcheva S."/>
            <person name="Morgado L.N."/>
            <person name="Niskanen T."/>
            <person name="Noordeloos M.E."/>
            <person name="Ohm R.A."/>
            <person name="Ortiz-Santana B."/>
            <person name="Ovrebo C."/>
            <person name="Racz N."/>
            <person name="Riley R."/>
            <person name="Savchenko A."/>
            <person name="Shiryaev A."/>
            <person name="Soop K."/>
            <person name="Spirin V."/>
            <person name="Szebenyi C."/>
            <person name="Tomsovsky M."/>
            <person name="Tulloss R.E."/>
            <person name="Uehling J."/>
            <person name="Grigoriev I.V."/>
            <person name="Vagvolgyi C."/>
            <person name="Papp T."/>
            <person name="Martin F.M."/>
            <person name="Miettinen O."/>
            <person name="Hibbett D.S."/>
            <person name="Nagy L.G."/>
        </authorList>
    </citation>
    <scope>NUCLEOTIDE SEQUENCE [LARGE SCALE GENOMIC DNA]</scope>
    <source>
        <strain evidence="2 3">CBS 166.37</strain>
    </source>
</reference>
<dbReference type="STRING" id="68775.A0A5C3LWG5"/>
<dbReference type="EMBL" id="ML213610">
    <property type="protein sequence ID" value="TFK37142.1"/>
    <property type="molecule type" value="Genomic_DNA"/>
</dbReference>
<evidence type="ECO:0000313" key="2">
    <source>
        <dbReference type="EMBL" id="TFK37142.1"/>
    </source>
</evidence>
<dbReference type="Gene3D" id="1.25.40.10">
    <property type="entry name" value="Tetratricopeptide repeat domain"/>
    <property type="match status" value="1"/>
</dbReference>
<accession>A0A5C3LWG5</accession>
<proteinExistence type="predicted"/>
<feature type="domain" description="CHAT" evidence="1">
    <location>
        <begin position="555"/>
        <end position="841"/>
    </location>
</feature>
<dbReference type="InterPro" id="IPR024983">
    <property type="entry name" value="CHAT_dom"/>
</dbReference>
<dbReference type="AlphaFoldDB" id="A0A5C3LWG5"/>
<evidence type="ECO:0000259" key="1">
    <source>
        <dbReference type="Pfam" id="PF12770"/>
    </source>
</evidence>
<dbReference type="Pfam" id="PF12770">
    <property type="entry name" value="CHAT"/>
    <property type="match status" value="1"/>
</dbReference>
<gene>
    <name evidence="2" type="ORF">BDQ12DRAFT_608590</name>
</gene>